<name>A0AC61NL47_9BACT</name>
<reference evidence="1" key="1">
    <citation type="submission" date="2021-08" db="EMBL/GenBank/DDBJ databases">
        <title>Novel anaerobic bacterium isolated from sea squirt in East Sea, Republic of Korea.</title>
        <authorList>
            <person name="Nguyen T.H."/>
            <person name="Li Z."/>
            <person name="Lee Y.-J."/>
            <person name="Ko J."/>
            <person name="Kim S.-G."/>
        </authorList>
    </citation>
    <scope>NUCLEOTIDE SEQUENCE</scope>
    <source>
        <strain evidence="1">KCTC 25031</strain>
    </source>
</reference>
<keyword evidence="2" id="KW-1185">Reference proteome</keyword>
<sequence>MKQILFTMMLLFAYPCLATQQDWIAQAEKGNPQAQYRIGKSYLVGDTIKKDISKALFWIEKAVAQQEPRAEYLLGLCYYKGEGKEKNDSLAYQNFKRSALQGYPLAQYSLALRYLRGEGTSKNQSRAFHWFRKASEGGVMQARYSMGVRLQKGEGVDKHPELALSLYRELALQTPHDPFFDYFLGYSLYYGTCGRQDRNEGSRHIQRAAINGCIEAQSLLTQIRQKRENVPVKF</sequence>
<gene>
    <name evidence="1" type="ORF">K4L44_09520</name>
</gene>
<evidence type="ECO:0000313" key="1">
    <source>
        <dbReference type="EMBL" id="QZE12827.1"/>
    </source>
</evidence>
<evidence type="ECO:0000313" key="2">
    <source>
        <dbReference type="Proteomes" id="UP000826212"/>
    </source>
</evidence>
<accession>A0AC61NL47</accession>
<organism evidence="1 2">
    <name type="scientific">Halosquirtibacter laminarini</name>
    <dbReference type="NCBI Taxonomy" id="3374600"/>
    <lineage>
        <taxon>Bacteria</taxon>
        <taxon>Pseudomonadati</taxon>
        <taxon>Bacteroidota</taxon>
        <taxon>Bacteroidia</taxon>
        <taxon>Marinilabiliales</taxon>
        <taxon>Prolixibacteraceae</taxon>
        <taxon>Halosquirtibacter</taxon>
    </lineage>
</organism>
<dbReference type="EMBL" id="CP081303">
    <property type="protein sequence ID" value="QZE12827.1"/>
    <property type="molecule type" value="Genomic_DNA"/>
</dbReference>
<protein>
    <submittedName>
        <fullName evidence="1">Sel1 repeat family protein</fullName>
    </submittedName>
</protein>
<proteinExistence type="predicted"/>
<dbReference type="Proteomes" id="UP000826212">
    <property type="component" value="Chromosome"/>
</dbReference>